<reference evidence="11" key="2">
    <citation type="submission" date="2015-06" db="UniProtKB">
        <authorList>
            <consortium name="EnsemblPlants"/>
        </authorList>
    </citation>
    <scope>IDENTIFICATION</scope>
</reference>
<dbReference type="eggNOG" id="ENOG502QVSY">
    <property type="taxonomic scope" value="Eukaryota"/>
</dbReference>
<keyword evidence="7" id="KW-0539">Nucleus</keyword>
<sequence length="556" mass="57612">MASSNRHWPSMFRSKHATQPWQTQPDMAGSPPSLLSGSSAGSAGGGGYSLKSSPFSSVGEERVPDPKPRWNPRPEQIRILEAIFNSGMVNPPRDEIPRIRMQLQESIFNSGMVNPPRDEIPRIRMQLQEYGQVGDANVFYWFQNRKSRSKNKLRSGGTGRAGLGLGGNRASEPPAAATAHREAVAPSFTPPPILPPQPVQPQQQLVSPVAAPTSSSSSSSDRSSGSSKPARATSTQAMSVTTAMDLLSPLAAACHQQMLYQGQPLESPPAPAPKVHGIVPHDEPVFLQWPQSPCLSAVDLGAAILGGQYMHLPVPAPQPPSSPGAAGMFWGLCNDVQAPNNTGHKSCAWSAGLGLHWCGSADQLGLGKSSAASIATVSRPEEAHDVDATKHGLLQYGFGITTPQVHVDVTSSAAGVLPPVPSSPSPPNAAVTVASVAATASLTDFAASAISAGAVANNQFQGLADFGLVAGACSGAGAAAAAPEAGSSVAAVVCVSVAGAAPPLFYPAAHFNVRHYGDEAELLRYRGGSRTEPVPVDESGVTVEPLQQGAVYIVVM</sequence>
<dbReference type="InterPro" id="IPR001356">
    <property type="entry name" value="HD"/>
</dbReference>
<keyword evidence="5" id="KW-0371">Homeobox</keyword>
<feature type="compositionally biased region" description="Pro residues" evidence="9">
    <location>
        <begin position="188"/>
        <end position="199"/>
    </location>
</feature>
<dbReference type="SMART" id="SM00389">
    <property type="entry name" value="HOX"/>
    <property type="match status" value="1"/>
</dbReference>
<dbReference type="PANTHER" id="PTHR47288">
    <property type="entry name" value="WUSCHEL-RELATED HOMEOBOX 9"/>
    <property type="match status" value="1"/>
</dbReference>
<dbReference type="EnsemblPlants" id="ORUFI01G28730.1">
    <property type="protein sequence ID" value="ORUFI01G28730.1"/>
    <property type="gene ID" value="ORUFI01G28730"/>
</dbReference>
<feature type="compositionally biased region" description="Gly residues" evidence="9">
    <location>
        <begin position="156"/>
        <end position="167"/>
    </location>
</feature>
<keyword evidence="3" id="KW-0805">Transcription regulation</keyword>
<dbReference type="STRING" id="4529.A0A0E0N0F9"/>
<evidence type="ECO:0000313" key="11">
    <source>
        <dbReference type="EnsemblPlants" id="ORUFI01G28730.1"/>
    </source>
</evidence>
<dbReference type="HOGENOM" id="CLU_030463_2_0_1"/>
<keyword evidence="2" id="KW-0217">Developmental protein</keyword>
<comment type="similarity">
    <text evidence="8">Belongs to the WUS homeobox family.</text>
</comment>
<keyword evidence="4" id="KW-0238">DNA-binding</keyword>
<feature type="region of interest" description="Disordered" evidence="9">
    <location>
        <begin position="149"/>
        <end position="237"/>
    </location>
</feature>
<feature type="compositionally biased region" description="Basic and acidic residues" evidence="9">
    <location>
        <begin position="59"/>
        <end position="68"/>
    </location>
</feature>
<dbReference type="GO" id="GO:0003677">
    <property type="term" value="F:DNA binding"/>
    <property type="evidence" value="ECO:0007669"/>
    <property type="project" value="UniProtKB-KW"/>
</dbReference>
<dbReference type="OMA" id="YPAAHFN"/>
<dbReference type="AlphaFoldDB" id="A0A0E0N0F9"/>
<feature type="region of interest" description="Disordered" evidence="9">
    <location>
        <begin position="1"/>
        <end position="74"/>
    </location>
</feature>
<evidence type="ECO:0000256" key="3">
    <source>
        <dbReference type="ARBA" id="ARBA00023015"/>
    </source>
</evidence>
<keyword evidence="6" id="KW-0804">Transcription</keyword>
<keyword evidence="12" id="KW-1185">Reference proteome</keyword>
<dbReference type="CDD" id="cd00086">
    <property type="entry name" value="homeodomain"/>
    <property type="match status" value="1"/>
</dbReference>
<evidence type="ECO:0000256" key="2">
    <source>
        <dbReference type="ARBA" id="ARBA00022473"/>
    </source>
</evidence>
<evidence type="ECO:0000259" key="10">
    <source>
        <dbReference type="SMART" id="SM00389"/>
    </source>
</evidence>
<name>A0A0E0N0F9_ORYRU</name>
<reference evidence="12" key="1">
    <citation type="submission" date="2013-06" db="EMBL/GenBank/DDBJ databases">
        <authorList>
            <person name="Zhao Q."/>
        </authorList>
    </citation>
    <scope>NUCLEOTIDE SEQUENCE</scope>
    <source>
        <strain evidence="12">cv. W1943</strain>
    </source>
</reference>
<protein>
    <recommendedName>
        <fullName evidence="10">Homeobox domain-containing protein</fullName>
    </recommendedName>
</protein>
<dbReference type="InterPro" id="IPR044557">
    <property type="entry name" value="WOX8/9-like"/>
</dbReference>
<evidence type="ECO:0000256" key="7">
    <source>
        <dbReference type="ARBA" id="ARBA00023242"/>
    </source>
</evidence>
<feature type="domain" description="Homeobox" evidence="10">
    <location>
        <begin position="65"/>
        <end position="156"/>
    </location>
</feature>
<feature type="compositionally biased region" description="Low complexity" evidence="9">
    <location>
        <begin position="28"/>
        <end position="41"/>
    </location>
</feature>
<comment type="subcellular location">
    <subcellularLocation>
        <location evidence="1">Nucleus</location>
    </subcellularLocation>
</comment>
<dbReference type="Gene3D" id="1.10.10.60">
    <property type="entry name" value="Homeodomain-like"/>
    <property type="match status" value="1"/>
</dbReference>
<dbReference type="Gramene" id="ORUFI01G28730.1">
    <property type="protein sequence ID" value="ORUFI01G28730.1"/>
    <property type="gene ID" value="ORUFI01G28730"/>
</dbReference>
<proteinExistence type="inferred from homology"/>
<evidence type="ECO:0000256" key="1">
    <source>
        <dbReference type="ARBA" id="ARBA00004123"/>
    </source>
</evidence>
<dbReference type="SUPFAM" id="SSF46689">
    <property type="entry name" value="Homeodomain-like"/>
    <property type="match status" value="1"/>
</dbReference>
<dbReference type="GO" id="GO:0005634">
    <property type="term" value="C:nucleus"/>
    <property type="evidence" value="ECO:0007669"/>
    <property type="project" value="UniProtKB-SubCell"/>
</dbReference>
<dbReference type="InterPro" id="IPR009057">
    <property type="entry name" value="Homeodomain-like_sf"/>
</dbReference>
<accession>A0A0E0N0F9</accession>
<evidence type="ECO:0000313" key="12">
    <source>
        <dbReference type="Proteomes" id="UP000008022"/>
    </source>
</evidence>
<dbReference type="Proteomes" id="UP000008022">
    <property type="component" value="Unassembled WGS sequence"/>
</dbReference>
<dbReference type="GO" id="GO:0003700">
    <property type="term" value="F:DNA-binding transcription factor activity"/>
    <property type="evidence" value="ECO:0007669"/>
    <property type="project" value="InterPro"/>
</dbReference>
<evidence type="ECO:0000256" key="4">
    <source>
        <dbReference type="ARBA" id="ARBA00023125"/>
    </source>
</evidence>
<feature type="compositionally biased region" description="Low complexity" evidence="9">
    <location>
        <begin position="200"/>
        <end position="227"/>
    </location>
</feature>
<organism evidence="11 12">
    <name type="scientific">Oryza rufipogon</name>
    <name type="common">Brownbeard rice</name>
    <name type="synonym">Asian wild rice</name>
    <dbReference type="NCBI Taxonomy" id="4529"/>
    <lineage>
        <taxon>Eukaryota</taxon>
        <taxon>Viridiplantae</taxon>
        <taxon>Streptophyta</taxon>
        <taxon>Embryophyta</taxon>
        <taxon>Tracheophyta</taxon>
        <taxon>Spermatophyta</taxon>
        <taxon>Magnoliopsida</taxon>
        <taxon>Liliopsida</taxon>
        <taxon>Poales</taxon>
        <taxon>Poaceae</taxon>
        <taxon>BOP clade</taxon>
        <taxon>Oryzoideae</taxon>
        <taxon>Oryzeae</taxon>
        <taxon>Oryzinae</taxon>
        <taxon>Oryza</taxon>
    </lineage>
</organism>
<dbReference type="PANTHER" id="PTHR47288:SF1">
    <property type="entry name" value="WUSCHEL-RELATED HOMEOBOX 9"/>
    <property type="match status" value="1"/>
</dbReference>
<evidence type="ECO:0000256" key="8">
    <source>
        <dbReference type="ARBA" id="ARBA00024040"/>
    </source>
</evidence>
<evidence type="ECO:0000256" key="6">
    <source>
        <dbReference type="ARBA" id="ARBA00023163"/>
    </source>
</evidence>
<evidence type="ECO:0000256" key="9">
    <source>
        <dbReference type="SAM" id="MobiDB-lite"/>
    </source>
</evidence>
<dbReference type="GO" id="GO:0050793">
    <property type="term" value="P:regulation of developmental process"/>
    <property type="evidence" value="ECO:0007669"/>
    <property type="project" value="InterPro"/>
</dbReference>
<evidence type="ECO:0000256" key="5">
    <source>
        <dbReference type="ARBA" id="ARBA00023155"/>
    </source>
</evidence>